<evidence type="ECO:0000256" key="7">
    <source>
        <dbReference type="RuleBase" id="RU363032"/>
    </source>
</evidence>
<gene>
    <name evidence="10" type="ORF">ACFPC0_11530</name>
</gene>
<dbReference type="InterPro" id="IPR000515">
    <property type="entry name" value="MetI-like"/>
</dbReference>
<keyword evidence="11" id="KW-1185">Reference proteome</keyword>
<evidence type="ECO:0000256" key="5">
    <source>
        <dbReference type="ARBA" id="ARBA00022989"/>
    </source>
</evidence>
<comment type="subcellular location">
    <subcellularLocation>
        <location evidence="1 7">Cell membrane</location>
        <topology evidence="1 7">Multi-pass membrane protein</topology>
    </subcellularLocation>
</comment>
<dbReference type="Proteomes" id="UP001595824">
    <property type="component" value="Unassembled WGS sequence"/>
</dbReference>
<name>A0ABV8TD65_9ACTN</name>
<dbReference type="InterPro" id="IPR051393">
    <property type="entry name" value="ABC_transporter_permease"/>
</dbReference>
<evidence type="ECO:0000256" key="3">
    <source>
        <dbReference type="ARBA" id="ARBA00022475"/>
    </source>
</evidence>
<feature type="domain" description="ABC transmembrane type-1" evidence="9">
    <location>
        <begin position="90"/>
        <end position="302"/>
    </location>
</feature>
<feature type="non-terminal residue" evidence="10">
    <location>
        <position position="387"/>
    </location>
</feature>
<feature type="transmembrane region" description="Helical" evidence="7">
    <location>
        <begin position="127"/>
        <end position="149"/>
    </location>
</feature>
<feature type="region of interest" description="Disordered" evidence="8">
    <location>
        <begin position="313"/>
        <end position="346"/>
    </location>
</feature>
<feature type="transmembrane region" description="Helical" evidence="7">
    <location>
        <begin position="349"/>
        <end position="370"/>
    </location>
</feature>
<keyword evidence="2 7" id="KW-0813">Transport</keyword>
<keyword evidence="6 7" id="KW-0472">Membrane</keyword>
<evidence type="ECO:0000256" key="6">
    <source>
        <dbReference type="ARBA" id="ARBA00023136"/>
    </source>
</evidence>
<feature type="transmembrane region" description="Helical" evidence="7">
    <location>
        <begin position="32"/>
        <end position="59"/>
    </location>
</feature>
<keyword evidence="3" id="KW-1003">Cell membrane</keyword>
<protein>
    <submittedName>
        <fullName evidence="10">Carbohydrate ABC transporter permease</fullName>
    </submittedName>
</protein>
<evidence type="ECO:0000313" key="11">
    <source>
        <dbReference type="Proteomes" id="UP001595824"/>
    </source>
</evidence>
<evidence type="ECO:0000256" key="4">
    <source>
        <dbReference type="ARBA" id="ARBA00022692"/>
    </source>
</evidence>
<feature type="transmembrane region" description="Helical" evidence="7">
    <location>
        <begin position="89"/>
        <end position="115"/>
    </location>
</feature>
<comment type="similarity">
    <text evidence="7">Belongs to the binding-protein-dependent transport system permease family.</text>
</comment>
<accession>A0ABV8TD65</accession>
<keyword evidence="5 7" id="KW-1133">Transmembrane helix</keyword>
<evidence type="ECO:0000256" key="1">
    <source>
        <dbReference type="ARBA" id="ARBA00004651"/>
    </source>
</evidence>
<dbReference type="SUPFAM" id="SSF161098">
    <property type="entry name" value="MetI-like"/>
    <property type="match status" value="1"/>
</dbReference>
<dbReference type="PANTHER" id="PTHR30193">
    <property type="entry name" value="ABC TRANSPORTER PERMEASE PROTEIN"/>
    <property type="match status" value="1"/>
</dbReference>
<dbReference type="PROSITE" id="PS50928">
    <property type="entry name" value="ABC_TM1"/>
    <property type="match status" value="1"/>
</dbReference>
<feature type="transmembrane region" description="Helical" evidence="7">
    <location>
        <begin position="169"/>
        <end position="189"/>
    </location>
</feature>
<evidence type="ECO:0000256" key="2">
    <source>
        <dbReference type="ARBA" id="ARBA00022448"/>
    </source>
</evidence>
<feature type="compositionally biased region" description="Low complexity" evidence="8">
    <location>
        <begin position="8"/>
        <end position="17"/>
    </location>
</feature>
<dbReference type="CDD" id="cd06261">
    <property type="entry name" value="TM_PBP2"/>
    <property type="match status" value="1"/>
</dbReference>
<evidence type="ECO:0000313" key="10">
    <source>
        <dbReference type="EMBL" id="MFC4328458.1"/>
    </source>
</evidence>
<dbReference type="PANTHER" id="PTHR30193:SF41">
    <property type="entry name" value="DIACETYLCHITOBIOSE UPTAKE SYSTEM PERMEASE PROTEIN NGCF"/>
    <property type="match status" value="1"/>
</dbReference>
<dbReference type="Pfam" id="PF00528">
    <property type="entry name" value="BPD_transp_1"/>
    <property type="match status" value="1"/>
</dbReference>
<feature type="transmembrane region" description="Helical" evidence="7">
    <location>
        <begin position="283"/>
        <end position="305"/>
    </location>
</feature>
<evidence type="ECO:0000259" key="9">
    <source>
        <dbReference type="PROSITE" id="PS50928"/>
    </source>
</evidence>
<sequence>MTTVVSTRPAAPASAADQRADRPPRPERRAGLLLTAPFFVIYLLFLVGPLLVGVVLSFFNATTVKSGLGDWVGLSNYREVVTDPLFWDALWHSVLFTLLTTPPLVVLALVAAVLASRVRRGRLFYRLAFFAPYVVPSSVVALIFLWMYTPEIGLIPKVFGAVGLPVPDFIGSTSGGWTAVTLMTLWWTFGFNFVLYTAAIQDVPPDVYEAAAIDGASPWQQIRHITVPLLGRTTSLVLILQILASLKVFDQIYLLLAGGPNQSTRPVIEYIYDTGFTSYRGGYGAAATMVYFVIIVAISAAWYGLRRRRAAGAAPERSTHDHHDPVTPPRPTRRGTRPRSTARSSSTGCAPLCLTLFALIWLVPFLWALATSLRRTGRSPRTRRRVR</sequence>
<dbReference type="RefSeq" id="WP_381738689.1">
    <property type="nucleotide sequence ID" value="NZ_JBHSDP010000013.1"/>
</dbReference>
<dbReference type="EMBL" id="JBHSDP010000013">
    <property type="protein sequence ID" value="MFC4328458.1"/>
    <property type="molecule type" value="Genomic_DNA"/>
</dbReference>
<keyword evidence="4 7" id="KW-0812">Transmembrane</keyword>
<dbReference type="Gene3D" id="1.10.3720.10">
    <property type="entry name" value="MetI-like"/>
    <property type="match status" value="1"/>
</dbReference>
<comment type="caution">
    <text evidence="10">The sequence shown here is derived from an EMBL/GenBank/DDBJ whole genome shotgun (WGS) entry which is preliminary data.</text>
</comment>
<evidence type="ECO:0000256" key="8">
    <source>
        <dbReference type="SAM" id="MobiDB-lite"/>
    </source>
</evidence>
<reference evidence="11" key="1">
    <citation type="journal article" date="2019" name="Int. J. Syst. Evol. Microbiol.">
        <title>The Global Catalogue of Microorganisms (GCM) 10K type strain sequencing project: providing services to taxonomists for standard genome sequencing and annotation.</title>
        <authorList>
            <consortium name="The Broad Institute Genomics Platform"/>
            <consortium name="The Broad Institute Genome Sequencing Center for Infectious Disease"/>
            <person name="Wu L."/>
            <person name="Ma J."/>
        </authorList>
    </citation>
    <scope>NUCLEOTIDE SEQUENCE [LARGE SCALE GENOMIC DNA]</scope>
    <source>
        <strain evidence="11">PCU 347</strain>
    </source>
</reference>
<feature type="region of interest" description="Disordered" evidence="8">
    <location>
        <begin position="1"/>
        <end position="25"/>
    </location>
</feature>
<proteinExistence type="inferred from homology"/>
<organism evidence="10 11">
    <name type="scientific">Streptomyces andamanensis</name>
    <dbReference type="NCBI Taxonomy" id="1565035"/>
    <lineage>
        <taxon>Bacteria</taxon>
        <taxon>Bacillati</taxon>
        <taxon>Actinomycetota</taxon>
        <taxon>Actinomycetes</taxon>
        <taxon>Kitasatosporales</taxon>
        <taxon>Streptomycetaceae</taxon>
        <taxon>Streptomyces</taxon>
    </lineage>
</organism>
<dbReference type="InterPro" id="IPR035906">
    <property type="entry name" value="MetI-like_sf"/>
</dbReference>